<evidence type="ECO:0000259" key="9">
    <source>
        <dbReference type="PROSITE" id="PS50110"/>
    </source>
</evidence>
<evidence type="ECO:0000256" key="4">
    <source>
        <dbReference type="ARBA" id="ARBA00022679"/>
    </source>
</evidence>
<evidence type="ECO:0000256" key="1">
    <source>
        <dbReference type="ARBA" id="ARBA00000085"/>
    </source>
</evidence>
<comment type="catalytic activity">
    <reaction evidence="1">
        <text>ATP + protein L-histidine = ADP + protein N-phospho-L-histidine.</text>
        <dbReference type="EC" id="2.7.13.3"/>
    </reaction>
</comment>
<dbReference type="SMART" id="SM00091">
    <property type="entry name" value="PAS"/>
    <property type="match status" value="2"/>
</dbReference>
<proteinExistence type="predicted"/>
<dbReference type="SUPFAM" id="SSF47384">
    <property type="entry name" value="Homodimeric domain of signal transducing histidine kinase"/>
    <property type="match status" value="1"/>
</dbReference>
<dbReference type="SUPFAM" id="SSF52172">
    <property type="entry name" value="CheY-like"/>
    <property type="match status" value="2"/>
</dbReference>
<dbReference type="SMART" id="SM00388">
    <property type="entry name" value="HisKA"/>
    <property type="match status" value="1"/>
</dbReference>
<dbReference type="CDD" id="cd00082">
    <property type="entry name" value="HisKA"/>
    <property type="match status" value="1"/>
</dbReference>
<feature type="domain" description="PAC" evidence="11">
    <location>
        <begin position="238"/>
        <end position="289"/>
    </location>
</feature>
<protein>
    <recommendedName>
        <fullName evidence="2">histidine kinase</fullName>
        <ecNumber evidence="2">2.7.13.3</ecNumber>
    </recommendedName>
</protein>
<dbReference type="InterPro" id="IPR001610">
    <property type="entry name" value="PAC"/>
</dbReference>
<feature type="domain" description="PAS" evidence="10">
    <location>
        <begin position="159"/>
        <end position="235"/>
    </location>
</feature>
<dbReference type="GO" id="GO:0000155">
    <property type="term" value="F:phosphorelay sensor kinase activity"/>
    <property type="evidence" value="ECO:0007669"/>
    <property type="project" value="InterPro"/>
</dbReference>
<evidence type="ECO:0000256" key="2">
    <source>
        <dbReference type="ARBA" id="ARBA00012438"/>
    </source>
</evidence>
<dbReference type="SUPFAM" id="SSF55874">
    <property type="entry name" value="ATPase domain of HSP90 chaperone/DNA topoisomerase II/histidine kinase"/>
    <property type="match status" value="1"/>
</dbReference>
<dbReference type="InterPro" id="IPR004358">
    <property type="entry name" value="Sig_transdc_His_kin-like_C"/>
</dbReference>
<dbReference type="InterPro" id="IPR035965">
    <property type="entry name" value="PAS-like_dom_sf"/>
</dbReference>
<dbReference type="PROSITE" id="PS50113">
    <property type="entry name" value="PAC"/>
    <property type="match status" value="2"/>
</dbReference>
<dbReference type="SMART" id="SM00086">
    <property type="entry name" value="PAC"/>
    <property type="match status" value="3"/>
</dbReference>
<dbReference type="Gene3D" id="3.30.565.10">
    <property type="entry name" value="Histidine kinase-like ATPase, C-terminal domain"/>
    <property type="match status" value="1"/>
</dbReference>
<dbReference type="SMART" id="SM00448">
    <property type="entry name" value="REC"/>
    <property type="match status" value="2"/>
</dbReference>
<evidence type="ECO:0000256" key="3">
    <source>
        <dbReference type="ARBA" id="ARBA00022553"/>
    </source>
</evidence>
<feature type="domain" description="PAC" evidence="11">
    <location>
        <begin position="374"/>
        <end position="425"/>
    </location>
</feature>
<dbReference type="FunFam" id="3.30.565.10:FF:000010">
    <property type="entry name" value="Sensor histidine kinase RcsC"/>
    <property type="match status" value="1"/>
</dbReference>
<gene>
    <name evidence="12" type="ORF">H9962_08285</name>
</gene>
<dbReference type="InterPro" id="IPR003594">
    <property type="entry name" value="HATPase_dom"/>
</dbReference>
<dbReference type="SUPFAM" id="SSF55785">
    <property type="entry name" value="PYP-like sensor domain (PAS domain)"/>
    <property type="match status" value="2"/>
</dbReference>
<evidence type="ECO:0000259" key="8">
    <source>
        <dbReference type="PROSITE" id="PS50109"/>
    </source>
</evidence>
<dbReference type="Gene3D" id="1.10.287.130">
    <property type="match status" value="1"/>
</dbReference>
<evidence type="ECO:0000256" key="5">
    <source>
        <dbReference type="ARBA" id="ARBA00022777"/>
    </source>
</evidence>
<dbReference type="Pfam" id="PF08447">
    <property type="entry name" value="PAS_3"/>
    <property type="match status" value="1"/>
</dbReference>
<dbReference type="InterPro" id="IPR005467">
    <property type="entry name" value="His_kinase_dom"/>
</dbReference>
<keyword evidence="3 6" id="KW-0597">Phosphoprotein</keyword>
<dbReference type="PANTHER" id="PTHR43047">
    <property type="entry name" value="TWO-COMPONENT HISTIDINE PROTEIN KINASE"/>
    <property type="match status" value="1"/>
</dbReference>
<feature type="domain" description="Histidine kinase" evidence="8">
    <location>
        <begin position="586"/>
        <end position="809"/>
    </location>
</feature>
<dbReference type="InterPro" id="IPR013655">
    <property type="entry name" value="PAS_fold_3"/>
</dbReference>
<feature type="domain" description="Response regulatory" evidence="9">
    <location>
        <begin position="830"/>
        <end position="950"/>
    </location>
</feature>
<sequence length="1090" mass="122880">MTPDLQREVESFASTILRRYFCDSDVEFLISTFESDIVWLGGGEAMQAEGAEEVARFFRVGAENMLACRMWDERYVTRELGPGVYLCEGTSRLESVAPGTALTMLQRITFVFRRDKHGALKIVHIHNSMPFDALKSDELFPMTTAKEAFRRLQEQLSRQNRQIELMLSQLPGGLMICRSDEHFTTKWLSPGLYRLLGYKSPEEYGEACSGCCRGFILPEDYDLMWNQVTQALAHGDSYSVEYRVRRKDGSVLWVMDIGQYFVDEDGEGAVTCLITDITKRMEREQTIRIAHEEIARQAAFLSQLYNTVPCGIVQFVLDPEPRIVSINPQALKIYDYNPEEAETGPGDPFFRVMEADMAWVRGLTDRLVREGGRVVYERRFRLEDGSSRWLNVIMEHLVNADGIQVVQALFTDITEKKKSQLEHEREQLRKQRSLQAAVCSAYPLIIHFNLTRNSYESFSARGYVAELLPQGNYAELMKRSAQYVDPAYQEDFLRSFAPEEMERRFAAGEQEIYQEYRRLGDDGAWHWVAAQCIRVDNPDGADILGIMMLKVLDEQQAEKKRQEQLMRDALAAAQAANRAKSDFLSRMSHDIRTPMNAIIGMSAIGQLKLDERDAVRNCFTKIDASCRYLLSLINDILDMSRIESGKIALTNARFDLADLVNQVDAIIVPQAEAAGIDYEVYHSTPLEAAYIGDALRLNQILMNLLANALKFTPAGGNISVHIRELRRTNGFAHMEFTIRDSGIGMSSEFMRRIFQPFEQENADMARNKAGSGLGLSIVYNLVHIMGGSIQVHSKQGQGSEFIVTVPLGLAEDDEERENLRKSQNLLTGLKVLVVDDDALVGEQASVIMRGIGAECRWVESGFMAVEAVREALKQRFHYDVALIDWKMPDMDGVETTRRLRKLVGPETTIIIITAYDWSAIEAEAREAGADAFIAKPLFPSTLCKTFASLYADRRQAVSDDQVALPAGSRLLLVEDNALNLEIAKSLLEMHGLTVDTAENGLEAVRTFEKAEEGRYQAILMDIRMPIMDGLDATRAIRALTRPDAVSVPIIAMTANAFDEDKPLAEAAGMNAYLVKPLDMDVMFATLREWL</sequence>
<dbReference type="PROSITE" id="PS50109">
    <property type="entry name" value="HIS_KIN"/>
    <property type="match status" value="1"/>
</dbReference>
<dbReference type="SUPFAM" id="SSF54427">
    <property type="entry name" value="NTF2-like"/>
    <property type="match status" value="1"/>
</dbReference>
<dbReference type="InterPro" id="IPR003661">
    <property type="entry name" value="HisK_dim/P_dom"/>
</dbReference>
<dbReference type="Pfam" id="PF00072">
    <property type="entry name" value="Response_reg"/>
    <property type="match status" value="2"/>
</dbReference>
<feature type="modified residue" description="4-aspartylphosphate" evidence="6">
    <location>
        <position position="1021"/>
    </location>
</feature>
<dbReference type="InterPro" id="IPR032710">
    <property type="entry name" value="NTF2-like_dom_sf"/>
</dbReference>
<name>A0A9D2HEV1_9BACT</name>
<evidence type="ECO:0000313" key="12">
    <source>
        <dbReference type="EMBL" id="HJA09169.1"/>
    </source>
</evidence>
<dbReference type="InterPro" id="IPR011006">
    <property type="entry name" value="CheY-like_superfamily"/>
</dbReference>
<dbReference type="CDD" id="cd16922">
    <property type="entry name" value="HATPase_EvgS-ArcB-TorS-like"/>
    <property type="match status" value="1"/>
</dbReference>
<dbReference type="CDD" id="cd17546">
    <property type="entry name" value="REC_hyHK_CKI1_RcsC-like"/>
    <property type="match status" value="2"/>
</dbReference>
<dbReference type="Gene3D" id="3.30.450.20">
    <property type="entry name" value="PAS domain"/>
    <property type="match status" value="2"/>
</dbReference>
<reference evidence="12" key="2">
    <citation type="submission" date="2021-04" db="EMBL/GenBank/DDBJ databases">
        <authorList>
            <person name="Gilroy R."/>
        </authorList>
    </citation>
    <scope>NUCLEOTIDE SEQUENCE</scope>
    <source>
        <strain evidence="12">CHK186-16707</strain>
    </source>
</reference>
<dbReference type="Gene3D" id="3.40.50.2300">
    <property type="match status" value="2"/>
</dbReference>
<dbReference type="InterPro" id="IPR000700">
    <property type="entry name" value="PAS-assoc_C"/>
</dbReference>
<evidence type="ECO:0000259" key="10">
    <source>
        <dbReference type="PROSITE" id="PS50112"/>
    </source>
</evidence>
<dbReference type="InterPro" id="IPR036890">
    <property type="entry name" value="HATPase_C_sf"/>
</dbReference>
<feature type="coiled-coil region" evidence="7">
    <location>
        <begin position="142"/>
        <end position="169"/>
    </location>
</feature>
<feature type="coiled-coil region" evidence="7">
    <location>
        <begin position="552"/>
        <end position="579"/>
    </location>
</feature>
<feature type="domain" description="Response regulatory" evidence="9">
    <location>
        <begin position="969"/>
        <end position="1090"/>
    </location>
</feature>
<dbReference type="InterPro" id="IPR000014">
    <property type="entry name" value="PAS"/>
</dbReference>
<dbReference type="EMBL" id="DXAN01000026">
    <property type="protein sequence ID" value="HJA09169.1"/>
    <property type="molecule type" value="Genomic_DNA"/>
</dbReference>
<dbReference type="Proteomes" id="UP000824225">
    <property type="component" value="Unassembled WGS sequence"/>
</dbReference>
<evidence type="ECO:0000256" key="7">
    <source>
        <dbReference type="SAM" id="Coils"/>
    </source>
</evidence>
<dbReference type="PROSITE" id="PS50112">
    <property type="entry name" value="PAS"/>
    <property type="match status" value="1"/>
</dbReference>
<dbReference type="SMART" id="SM00387">
    <property type="entry name" value="HATPase_c"/>
    <property type="match status" value="1"/>
</dbReference>
<dbReference type="Pfam" id="PF13426">
    <property type="entry name" value="PAS_9"/>
    <property type="match status" value="1"/>
</dbReference>
<dbReference type="CDD" id="cd00130">
    <property type="entry name" value="PAS"/>
    <property type="match status" value="2"/>
</dbReference>
<comment type="caution">
    <text evidence="12">The sequence shown here is derived from an EMBL/GenBank/DDBJ whole genome shotgun (WGS) entry which is preliminary data.</text>
</comment>
<dbReference type="Pfam" id="PF02518">
    <property type="entry name" value="HATPase_c"/>
    <property type="match status" value="1"/>
</dbReference>
<dbReference type="InterPro" id="IPR036097">
    <property type="entry name" value="HisK_dim/P_sf"/>
</dbReference>
<keyword evidence="5" id="KW-0418">Kinase</keyword>
<dbReference type="InterPro" id="IPR001789">
    <property type="entry name" value="Sig_transdc_resp-reg_receiver"/>
</dbReference>
<evidence type="ECO:0000313" key="13">
    <source>
        <dbReference type="Proteomes" id="UP000824225"/>
    </source>
</evidence>
<dbReference type="PROSITE" id="PS50110">
    <property type="entry name" value="RESPONSE_REGULATORY"/>
    <property type="match status" value="2"/>
</dbReference>
<organism evidence="12 13">
    <name type="scientific">Candidatus Mailhella merdigallinarum</name>
    <dbReference type="NCBI Taxonomy" id="2838658"/>
    <lineage>
        <taxon>Bacteria</taxon>
        <taxon>Pseudomonadati</taxon>
        <taxon>Thermodesulfobacteriota</taxon>
        <taxon>Desulfovibrionia</taxon>
        <taxon>Desulfovibrionales</taxon>
        <taxon>Desulfovibrionaceae</taxon>
        <taxon>Mailhella</taxon>
    </lineage>
</organism>
<evidence type="ECO:0000256" key="6">
    <source>
        <dbReference type="PROSITE-ProRule" id="PRU00169"/>
    </source>
</evidence>
<evidence type="ECO:0000259" key="11">
    <source>
        <dbReference type="PROSITE" id="PS50113"/>
    </source>
</evidence>
<accession>A0A9D2HEV1</accession>
<reference evidence="12" key="1">
    <citation type="journal article" date="2021" name="PeerJ">
        <title>Extensive microbial diversity within the chicken gut microbiome revealed by metagenomics and culture.</title>
        <authorList>
            <person name="Gilroy R."/>
            <person name="Ravi A."/>
            <person name="Getino M."/>
            <person name="Pursley I."/>
            <person name="Horton D.L."/>
            <person name="Alikhan N.F."/>
            <person name="Baker D."/>
            <person name="Gharbi K."/>
            <person name="Hall N."/>
            <person name="Watson M."/>
            <person name="Adriaenssens E.M."/>
            <person name="Foster-Nyarko E."/>
            <person name="Jarju S."/>
            <person name="Secka A."/>
            <person name="Antonio M."/>
            <person name="Oren A."/>
            <person name="Chaudhuri R.R."/>
            <person name="La Ragione R."/>
            <person name="Hildebrand F."/>
            <person name="Pallen M.J."/>
        </authorList>
    </citation>
    <scope>NUCLEOTIDE SEQUENCE</scope>
    <source>
        <strain evidence="12">CHK186-16707</strain>
    </source>
</reference>
<dbReference type="AlphaFoldDB" id="A0A9D2HEV1"/>
<feature type="modified residue" description="4-aspartylphosphate" evidence="6">
    <location>
        <position position="884"/>
    </location>
</feature>
<dbReference type="NCBIfam" id="TIGR00229">
    <property type="entry name" value="sensory_box"/>
    <property type="match status" value="2"/>
</dbReference>
<keyword evidence="4" id="KW-0808">Transferase</keyword>
<dbReference type="EC" id="2.7.13.3" evidence="2"/>
<dbReference type="PRINTS" id="PR00344">
    <property type="entry name" value="BCTRLSENSOR"/>
</dbReference>
<keyword evidence="7" id="KW-0175">Coiled coil</keyword>
<dbReference type="Gene3D" id="3.10.450.50">
    <property type="match status" value="1"/>
</dbReference>
<dbReference type="Pfam" id="PF00512">
    <property type="entry name" value="HisKA"/>
    <property type="match status" value="1"/>
</dbReference>